<reference evidence="1" key="1">
    <citation type="submission" date="2021-06" db="EMBL/GenBank/DDBJ databases">
        <authorList>
            <person name="Kallberg Y."/>
            <person name="Tangrot J."/>
            <person name="Rosling A."/>
        </authorList>
    </citation>
    <scope>NUCLEOTIDE SEQUENCE</scope>
    <source>
        <strain evidence="1">CL356</strain>
    </source>
</reference>
<protein>
    <submittedName>
        <fullName evidence="1">3715_t:CDS:1</fullName>
    </submittedName>
</protein>
<name>A0ACA9QG94_9GLOM</name>
<evidence type="ECO:0000313" key="1">
    <source>
        <dbReference type="EMBL" id="CAG8750007.1"/>
    </source>
</evidence>
<gene>
    <name evidence="1" type="ORF">ACOLOM_LOCUS12654</name>
</gene>
<comment type="caution">
    <text evidence="1">The sequence shown here is derived from an EMBL/GenBank/DDBJ whole genome shotgun (WGS) entry which is preliminary data.</text>
</comment>
<dbReference type="EMBL" id="CAJVPT010052636">
    <property type="protein sequence ID" value="CAG8750007.1"/>
    <property type="molecule type" value="Genomic_DNA"/>
</dbReference>
<proteinExistence type="predicted"/>
<feature type="non-terminal residue" evidence="1">
    <location>
        <position position="122"/>
    </location>
</feature>
<keyword evidence="2" id="KW-1185">Reference proteome</keyword>
<accession>A0ACA9QG94</accession>
<evidence type="ECO:0000313" key="2">
    <source>
        <dbReference type="Proteomes" id="UP000789525"/>
    </source>
</evidence>
<dbReference type="Proteomes" id="UP000789525">
    <property type="component" value="Unassembled WGS sequence"/>
</dbReference>
<sequence>MSRTISYPDGITDLRLNLSTLLTLSPSSMMWAAITAMSSRIYMNMVKLARQNAHQQSDNSSSDSLPFPRKGPFPRVIGRPLPATIANPSRNHRHTNSNSISSRSKTPKRAEALMQIPEEPPR</sequence>
<organism evidence="1 2">
    <name type="scientific">Acaulospora colombiana</name>
    <dbReference type="NCBI Taxonomy" id="27376"/>
    <lineage>
        <taxon>Eukaryota</taxon>
        <taxon>Fungi</taxon>
        <taxon>Fungi incertae sedis</taxon>
        <taxon>Mucoromycota</taxon>
        <taxon>Glomeromycotina</taxon>
        <taxon>Glomeromycetes</taxon>
        <taxon>Diversisporales</taxon>
        <taxon>Acaulosporaceae</taxon>
        <taxon>Acaulospora</taxon>
    </lineage>
</organism>